<reference evidence="3" key="1">
    <citation type="journal article" date="2011" name="PLoS Genet.">
        <title>Genomic analysis of the necrotrophic fungal pathogens Sclerotinia sclerotiorum and Botrytis cinerea.</title>
        <authorList>
            <person name="Amselem J."/>
            <person name="Cuomo C.A."/>
            <person name="van Kan J.A."/>
            <person name="Viaud M."/>
            <person name="Benito E.P."/>
            <person name="Couloux A."/>
            <person name="Coutinho P.M."/>
            <person name="de Vries R.P."/>
            <person name="Dyer P.S."/>
            <person name="Fillinger S."/>
            <person name="Fournier E."/>
            <person name="Gout L."/>
            <person name="Hahn M."/>
            <person name="Kohn L."/>
            <person name="Lapalu N."/>
            <person name="Plummer K.M."/>
            <person name="Pradier J.M."/>
            <person name="Quevillon E."/>
            <person name="Sharon A."/>
            <person name="Simon A."/>
            <person name="ten Have A."/>
            <person name="Tudzynski B."/>
            <person name="Tudzynski P."/>
            <person name="Wincker P."/>
            <person name="Andrew M."/>
            <person name="Anthouard V."/>
            <person name="Beever R.E."/>
            <person name="Beffa R."/>
            <person name="Benoit I."/>
            <person name="Bouzid O."/>
            <person name="Brault B."/>
            <person name="Chen Z."/>
            <person name="Choquer M."/>
            <person name="Collemare J."/>
            <person name="Cotton P."/>
            <person name="Danchin E.G."/>
            <person name="Da Silva C."/>
            <person name="Gautier A."/>
            <person name="Giraud C."/>
            <person name="Giraud T."/>
            <person name="Gonzalez C."/>
            <person name="Grossetete S."/>
            <person name="Guldener U."/>
            <person name="Henrissat B."/>
            <person name="Howlett B.J."/>
            <person name="Kodira C."/>
            <person name="Kretschmer M."/>
            <person name="Lappartient A."/>
            <person name="Leroch M."/>
            <person name="Levis C."/>
            <person name="Mauceli E."/>
            <person name="Neuveglise C."/>
            <person name="Oeser B."/>
            <person name="Pearson M."/>
            <person name="Poulain J."/>
            <person name="Poussereau N."/>
            <person name="Quesneville H."/>
            <person name="Rascle C."/>
            <person name="Schumacher J."/>
            <person name="Segurens B."/>
            <person name="Sexton A."/>
            <person name="Silva E."/>
            <person name="Sirven C."/>
            <person name="Soanes D.M."/>
            <person name="Talbot N.J."/>
            <person name="Templeton M."/>
            <person name="Yandava C."/>
            <person name="Yarden O."/>
            <person name="Zeng Q."/>
            <person name="Rollins J.A."/>
            <person name="Lebrun M.H."/>
            <person name="Dickman M."/>
        </authorList>
    </citation>
    <scope>NUCLEOTIDE SEQUENCE [LARGE SCALE GENOMIC DNA]</scope>
    <source>
        <strain evidence="3">ATCC 18683 / 1980 / Ss-1</strain>
    </source>
</reference>
<accession>A7F5D2</accession>
<feature type="chain" id="PRO_5013379501" evidence="1">
    <location>
        <begin position="16"/>
        <end position="57"/>
    </location>
</feature>
<proteinExistence type="predicted"/>
<dbReference type="InParanoid" id="A7F5D2"/>
<keyword evidence="1" id="KW-0732">Signal</keyword>
<dbReference type="AlphaFoldDB" id="A7F5D2"/>
<gene>
    <name evidence="2" type="ORF">SS1G_12809</name>
</gene>
<name>A7F5D2_SCLS1</name>
<dbReference type="Proteomes" id="UP000001312">
    <property type="component" value="Unassembled WGS sequence"/>
</dbReference>
<protein>
    <submittedName>
        <fullName evidence="2">Uncharacterized protein</fullName>
    </submittedName>
</protein>
<organism evidence="2 3">
    <name type="scientific">Sclerotinia sclerotiorum (strain ATCC 18683 / 1980 / Ss-1)</name>
    <name type="common">White mold</name>
    <name type="synonym">Whetzelinia sclerotiorum</name>
    <dbReference type="NCBI Taxonomy" id="665079"/>
    <lineage>
        <taxon>Eukaryota</taxon>
        <taxon>Fungi</taxon>
        <taxon>Dikarya</taxon>
        <taxon>Ascomycota</taxon>
        <taxon>Pezizomycotina</taxon>
        <taxon>Leotiomycetes</taxon>
        <taxon>Helotiales</taxon>
        <taxon>Sclerotiniaceae</taxon>
        <taxon>Sclerotinia</taxon>
    </lineage>
</organism>
<dbReference type="KEGG" id="ssl:SS1G_12809"/>
<dbReference type="RefSeq" id="XP_001586232.1">
    <property type="nucleotide sequence ID" value="XM_001586182.1"/>
</dbReference>
<evidence type="ECO:0000256" key="1">
    <source>
        <dbReference type="SAM" id="SignalP"/>
    </source>
</evidence>
<keyword evidence="3" id="KW-1185">Reference proteome</keyword>
<dbReference type="EMBL" id="CH476642">
    <property type="protein sequence ID" value="EDN97953.1"/>
    <property type="molecule type" value="Genomic_DNA"/>
</dbReference>
<evidence type="ECO:0000313" key="2">
    <source>
        <dbReference type="EMBL" id="EDN97953.1"/>
    </source>
</evidence>
<dbReference type="GeneID" id="5482263"/>
<sequence>MNLLLSIWAFGEIFTASTPNGTFRTFENHGNKHTRVLPTWLEIDNKVFQFWGPSFIT</sequence>
<evidence type="ECO:0000313" key="3">
    <source>
        <dbReference type="Proteomes" id="UP000001312"/>
    </source>
</evidence>
<feature type="signal peptide" evidence="1">
    <location>
        <begin position="1"/>
        <end position="15"/>
    </location>
</feature>